<evidence type="ECO:0000313" key="1">
    <source>
        <dbReference type="EMBL" id="RUT28050.1"/>
    </source>
</evidence>
<dbReference type="AlphaFoldDB" id="A0A433X253"/>
<organism evidence="1 2">
    <name type="scientific">Paenibacillus zeisoli</name>
    <dbReference type="NCBI Taxonomy" id="2496267"/>
    <lineage>
        <taxon>Bacteria</taxon>
        <taxon>Bacillati</taxon>
        <taxon>Bacillota</taxon>
        <taxon>Bacilli</taxon>
        <taxon>Bacillales</taxon>
        <taxon>Paenibacillaceae</taxon>
        <taxon>Paenibacillus</taxon>
    </lineage>
</organism>
<sequence length="104" mass="12532">MNWLQGGPFFELSFIIEDIEPLYQTIIRLVNSSKIKIVLHNTPEFIEEFYHGYPFDEDKPEDRIVNQISLNLTFYLNRTRHSLLLLNELIPIYFVFRFVFMDQS</sequence>
<gene>
    <name evidence="1" type="ORF">EJP77_18720</name>
</gene>
<dbReference type="Proteomes" id="UP000272464">
    <property type="component" value="Unassembled WGS sequence"/>
</dbReference>
<dbReference type="EMBL" id="RZNX01000012">
    <property type="protein sequence ID" value="RUT28050.1"/>
    <property type="molecule type" value="Genomic_DNA"/>
</dbReference>
<proteinExistence type="predicted"/>
<dbReference type="OrthoDB" id="2450947at2"/>
<name>A0A433X253_9BACL</name>
<keyword evidence="2" id="KW-1185">Reference proteome</keyword>
<protein>
    <submittedName>
        <fullName evidence="1">Uncharacterized protein</fullName>
    </submittedName>
</protein>
<reference evidence="1 2" key="1">
    <citation type="submission" date="2018-12" db="EMBL/GenBank/DDBJ databases">
        <authorList>
            <person name="Sun L."/>
            <person name="Chen Z."/>
        </authorList>
    </citation>
    <scope>NUCLEOTIDE SEQUENCE [LARGE SCALE GENOMIC DNA]</scope>
    <source>
        <strain evidence="1 2">3-5-3</strain>
    </source>
</reference>
<evidence type="ECO:0000313" key="2">
    <source>
        <dbReference type="Proteomes" id="UP000272464"/>
    </source>
</evidence>
<dbReference type="RefSeq" id="WP_127200789.1">
    <property type="nucleotide sequence ID" value="NZ_RZNX01000012.1"/>
</dbReference>
<comment type="caution">
    <text evidence="1">The sequence shown here is derived from an EMBL/GenBank/DDBJ whole genome shotgun (WGS) entry which is preliminary data.</text>
</comment>
<accession>A0A433X253</accession>